<proteinExistence type="predicted"/>
<dbReference type="Proteomes" id="UP001229421">
    <property type="component" value="Unassembled WGS sequence"/>
</dbReference>
<reference evidence="1" key="1">
    <citation type="journal article" date="2023" name="bioRxiv">
        <title>Improved chromosome-level genome assembly for marigold (Tagetes erecta).</title>
        <authorList>
            <person name="Jiang F."/>
            <person name="Yuan L."/>
            <person name="Wang S."/>
            <person name="Wang H."/>
            <person name="Xu D."/>
            <person name="Wang A."/>
            <person name="Fan W."/>
        </authorList>
    </citation>
    <scope>NUCLEOTIDE SEQUENCE</scope>
    <source>
        <strain evidence="1">WSJ</strain>
        <tissue evidence="1">Leaf</tissue>
    </source>
</reference>
<dbReference type="EMBL" id="JAUHHV010000002">
    <property type="protein sequence ID" value="KAK1431389.1"/>
    <property type="molecule type" value="Genomic_DNA"/>
</dbReference>
<evidence type="ECO:0000313" key="1">
    <source>
        <dbReference type="EMBL" id="KAK1431389.1"/>
    </source>
</evidence>
<evidence type="ECO:0000313" key="2">
    <source>
        <dbReference type="Proteomes" id="UP001229421"/>
    </source>
</evidence>
<protein>
    <submittedName>
        <fullName evidence="1">Uncharacterized protein</fullName>
    </submittedName>
</protein>
<comment type="caution">
    <text evidence="1">The sequence shown here is derived from an EMBL/GenBank/DDBJ whole genome shotgun (WGS) entry which is preliminary data.</text>
</comment>
<keyword evidence="2" id="KW-1185">Reference proteome</keyword>
<dbReference type="AlphaFoldDB" id="A0AAD8P400"/>
<organism evidence="1 2">
    <name type="scientific">Tagetes erecta</name>
    <name type="common">African marigold</name>
    <dbReference type="NCBI Taxonomy" id="13708"/>
    <lineage>
        <taxon>Eukaryota</taxon>
        <taxon>Viridiplantae</taxon>
        <taxon>Streptophyta</taxon>
        <taxon>Embryophyta</taxon>
        <taxon>Tracheophyta</taxon>
        <taxon>Spermatophyta</taxon>
        <taxon>Magnoliopsida</taxon>
        <taxon>eudicotyledons</taxon>
        <taxon>Gunneridae</taxon>
        <taxon>Pentapetalae</taxon>
        <taxon>asterids</taxon>
        <taxon>campanulids</taxon>
        <taxon>Asterales</taxon>
        <taxon>Asteraceae</taxon>
        <taxon>Asteroideae</taxon>
        <taxon>Heliantheae alliance</taxon>
        <taxon>Tageteae</taxon>
        <taxon>Tagetes</taxon>
    </lineage>
</organism>
<gene>
    <name evidence="1" type="ORF">QVD17_07846</name>
</gene>
<accession>A0AAD8P400</accession>
<sequence length="114" mass="13464">MFAYCVSSFYLKKKIKRKRESFSLARDDNQKGPLCRMQQEYFLCYYFVHSQINNGLDGGNMSCLNVYCLVSCQIYVWVNEVDVIYHHQSIGLENRVLNSTPLPHFFRLSIWDCS</sequence>
<name>A0AAD8P400_TARER</name>